<keyword evidence="1" id="KW-0812">Transmembrane</keyword>
<organism evidence="3 4">
    <name type="scientific">Ureibacillus aquaedulcis</name>
    <dbReference type="NCBI Taxonomy" id="3058421"/>
    <lineage>
        <taxon>Bacteria</taxon>
        <taxon>Bacillati</taxon>
        <taxon>Bacillota</taxon>
        <taxon>Bacilli</taxon>
        <taxon>Bacillales</taxon>
        <taxon>Caryophanaceae</taxon>
        <taxon>Ureibacillus</taxon>
    </lineage>
</organism>
<feature type="domain" description="DUF1468" evidence="2">
    <location>
        <begin position="10"/>
        <end position="162"/>
    </location>
</feature>
<dbReference type="Pfam" id="PF07331">
    <property type="entry name" value="TctB"/>
    <property type="match status" value="1"/>
</dbReference>
<feature type="transmembrane region" description="Helical" evidence="1">
    <location>
        <begin position="41"/>
        <end position="63"/>
    </location>
</feature>
<evidence type="ECO:0000313" key="3">
    <source>
        <dbReference type="EMBL" id="MDN4493489.1"/>
    </source>
</evidence>
<reference evidence="3" key="1">
    <citation type="submission" date="2023-07" db="EMBL/GenBank/DDBJ databases">
        <title>Ureibacillus sp. isolated from freshwater well.</title>
        <authorList>
            <person name="Kirdat K."/>
            <person name="Bhatt A."/>
            <person name="Teware R."/>
            <person name="Bhavsar Y."/>
            <person name="Yadav A."/>
        </authorList>
    </citation>
    <scope>NUCLEOTIDE SEQUENCE</scope>
    <source>
        <strain evidence="3">BA0131</strain>
    </source>
</reference>
<evidence type="ECO:0000256" key="1">
    <source>
        <dbReference type="SAM" id="Phobius"/>
    </source>
</evidence>
<gene>
    <name evidence="3" type="ORF">QYB95_08075</name>
</gene>
<dbReference type="InterPro" id="IPR009936">
    <property type="entry name" value="DUF1468"/>
</dbReference>
<protein>
    <submittedName>
        <fullName evidence="3">Tripartite tricarboxylate transporter TctB family protein</fullName>
    </submittedName>
</protein>
<evidence type="ECO:0000259" key="2">
    <source>
        <dbReference type="Pfam" id="PF07331"/>
    </source>
</evidence>
<keyword evidence="4" id="KW-1185">Reference proteome</keyword>
<feature type="transmembrane region" description="Helical" evidence="1">
    <location>
        <begin position="7"/>
        <end position="29"/>
    </location>
</feature>
<evidence type="ECO:0000313" key="4">
    <source>
        <dbReference type="Proteomes" id="UP001172743"/>
    </source>
</evidence>
<feature type="transmembrane region" description="Helical" evidence="1">
    <location>
        <begin position="89"/>
        <end position="106"/>
    </location>
</feature>
<accession>A0ABT8GQ63</accession>
<feature type="transmembrane region" description="Helical" evidence="1">
    <location>
        <begin position="140"/>
        <end position="161"/>
    </location>
</feature>
<keyword evidence="1" id="KW-1133">Transmembrane helix</keyword>
<dbReference type="RefSeq" id="WP_301137804.1">
    <property type="nucleotide sequence ID" value="NZ_JAUHTQ010000004.1"/>
</dbReference>
<keyword evidence="1" id="KW-0472">Membrane</keyword>
<proteinExistence type="predicted"/>
<name>A0ABT8GQ63_9BACL</name>
<feature type="transmembrane region" description="Helical" evidence="1">
    <location>
        <begin position="112"/>
        <end position="128"/>
    </location>
</feature>
<comment type="caution">
    <text evidence="3">The sequence shown here is derived from an EMBL/GenBank/DDBJ whole genome shotgun (WGS) entry which is preliminary data.</text>
</comment>
<dbReference type="Proteomes" id="UP001172743">
    <property type="component" value="Unassembled WGS sequence"/>
</dbReference>
<dbReference type="EMBL" id="JAUHTQ010000004">
    <property type="protein sequence ID" value="MDN4493489.1"/>
    <property type="molecule type" value="Genomic_DNA"/>
</dbReference>
<sequence>MHENKSVDMISSIVLIAVSIILFIATFSFRAMTVSDIGPEFLPRIVAITLFILSISLFIKAYVQKKKEGEIQIAEEIESVPQKESKKEIYLLVITTLILIVLYLIVLPSLGFLIATTVYLYIQIYLMAPADKRNHIKIGLVSVLSSTIIYFVFRNVFYLMLPSGILG</sequence>